<feature type="transmembrane region" description="Helical" evidence="8">
    <location>
        <begin position="563"/>
        <end position="589"/>
    </location>
</feature>
<feature type="compositionally biased region" description="Polar residues" evidence="7">
    <location>
        <begin position="65"/>
        <end position="93"/>
    </location>
</feature>
<dbReference type="OMA" id="FDKFRLW"/>
<dbReference type="eggNOG" id="ENOG502QU33">
    <property type="taxonomic scope" value="Eukaryota"/>
</dbReference>
<dbReference type="HOGENOM" id="CLU_032180_0_0_1"/>
<accession>U5D9Y7</accession>
<dbReference type="KEGG" id="atr:18447697"/>
<evidence type="ECO:0000256" key="5">
    <source>
        <dbReference type="ARBA" id="ARBA00023136"/>
    </source>
</evidence>
<dbReference type="InterPro" id="IPR019395">
    <property type="entry name" value="Transmembrane_161A/B"/>
</dbReference>
<reference evidence="10" key="1">
    <citation type="journal article" date="2013" name="Science">
        <title>The Amborella genome and the evolution of flowering plants.</title>
        <authorList>
            <consortium name="Amborella Genome Project"/>
        </authorList>
    </citation>
    <scope>NUCLEOTIDE SEQUENCE [LARGE SCALE GENOMIC DNA]</scope>
</reference>
<evidence type="ECO:0000256" key="8">
    <source>
        <dbReference type="SAM" id="Phobius"/>
    </source>
</evidence>
<dbReference type="PANTHER" id="PTHR13624:SF6">
    <property type="entry name" value="EMEI"/>
    <property type="match status" value="1"/>
</dbReference>
<dbReference type="GO" id="GO:0016020">
    <property type="term" value="C:membrane"/>
    <property type="evidence" value="ECO:0007669"/>
    <property type="project" value="UniProtKB-SubCell"/>
</dbReference>
<evidence type="ECO:0000313" key="10">
    <source>
        <dbReference type="Proteomes" id="UP000017836"/>
    </source>
</evidence>
<sequence>MLAVFPYWSLVVYAAVSVATSFLVNVSRLPVRVLEGIHTYIHPDNVGGGGQGNVRAAIRSPGTEKGNSNLDGYKNLSSSNNAEPNLDQRSSQNTRKKKDRGKENFEFDENNAQIFRLRLVDGHLQTRVYFTEYQESVLYSFLGLSSLLVHRFLPLSDDSKGDKLAPFFLNGSIVPILLGLFALFKLSLLLLKLSSERSASKRSEKQLSILSGILGFILALLIIWVLSPRFVDFNFWSLGDEEIFKNERVSGSWGMGFAKFLLALYAGCICGSLFPPSLKYTRSFWMGTDQLHWNLSVVACRKLPRVLLYISFLMTIFTSVLWINPMADVLVKNNNNSGSPEKIGISHLDSREFGFDERCSDKENGRMDGCLNFGKPEDVERESEGSYGSNAGDGDGDNDKIHGFPTNEVWDSDKEIGEMATTVNFAKTGKVERESHGEGNSGVHVTMRRESFLQNLGMPPSSYGRFRVICLLASAILQLLLLRTNVQMFLDEGVLSWYQRLHSSKVPDLDFSRAKIFLHNHYICYVVLQLSIPPMLVLLSLGLSEIKGSISPAFPLLHGFASFAPVAALFMAWWVVFVSAFLTCLNLAFYRFGFLYIF</sequence>
<dbReference type="Proteomes" id="UP000017836">
    <property type="component" value="Unassembled WGS sequence"/>
</dbReference>
<evidence type="ECO:0000256" key="1">
    <source>
        <dbReference type="ARBA" id="ARBA00004141"/>
    </source>
</evidence>
<feature type="transmembrane region" description="Helical" evidence="8">
    <location>
        <begin position="136"/>
        <end position="153"/>
    </location>
</feature>
<feature type="transmembrane region" description="Helical" evidence="8">
    <location>
        <begin position="463"/>
        <end position="482"/>
    </location>
</feature>
<feature type="transmembrane region" description="Helical" evidence="8">
    <location>
        <begin position="253"/>
        <end position="274"/>
    </location>
</feature>
<evidence type="ECO:0000256" key="7">
    <source>
        <dbReference type="SAM" id="MobiDB-lite"/>
    </source>
</evidence>
<feature type="transmembrane region" description="Helical" evidence="8">
    <location>
        <begin position="306"/>
        <end position="323"/>
    </location>
</feature>
<dbReference type="OrthoDB" id="784140at2759"/>
<dbReference type="Gramene" id="ERN19319">
    <property type="protein sequence ID" value="ERN19319"/>
    <property type="gene ID" value="AMTR_s00069p00069960"/>
</dbReference>
<feature type="transmembrane region" description="Helical" evidence="8">
    <location>
        <begin position="173"/>
        <end position="195"/>
    </location>
</feature>
<keyword evidence="4 8" id="KW-1133">Transmembrane helix</keyword>
<evidence type="ECO:0000256" key="3">
    <source>
        <dbReference type="ARBA" id="ARBA00022692"/>
    </source>
</evidence>
<protein>
    <recommendedName>
        <fullName evidence="11">Transmembrane protein</fullName>
    </recommendedName>
</protein>
<feature type="compositionally biased region" description="Basic and acidic residues" evidence="7">
    <location>
        <begin position="375"/>
        <end position="384"/>
    </location>
</feature>
<feature type="transmembrane region" description="Helical" evidence="8">
    <location>
        <begin position="522"/>
        <end position="543"/>
    </location>
</feature>
<keyword evidence="10" id="KW-1185">Reference proteome</keyword>
<gene>
    <name evidence="9" type="ORF">AMTR_s00069p00069960</name>
</gene>
<evidence type="ECO:0000256" key="4">
    <source>
        <dbReference type="ARBA" id="ARBA00022989"/>
    </source>
</evidence>
<evidence type="ECO:0000313" key="9">
    <source>
        <dbReference type="EMBL" id="ERN19319.1"/>
    </source>
</evidence>
<comment type="similarity">
    <text evidence="2">Belongs to the TMEM161 family.</text>
</comment>
<keyword evidence="6" id="KW-0325">Glycoprotein</keyword>
<organism evidence="9 10">
    <name type="scientific">Amborella trichopoda</name>
    <dbReference type="NCBI Taxonomy" id="13333"/>
    <lineage>
        <taxon>Eukaryota</taxon>
        <taxon>Viridiplantae</taxon>
        <taxon>Streptophyta</taxon>
        <taxon>Embryophyta</taxon>
        <taxon>Tracheophyta</taxon>
        <taxon>Spermatophyta</taxon>
        <taxon>Magnoliopsida</taxon>
        <taxon>Amborellales</taxon>
        <taxon>Amborellaceae</taxon>
        <taxon>Amborella</taxon>
    </lineage>
</organism>
<feature type="region of interest" description="Disordered" evidence="7">
    <location>
        <begin position="51"/>
        <end position="103"/>
    </location>
</feature>
<dbReference type="EMBL" id="KI392069">
    <property type="protein sequence ID" value="ERN19319.1"/>
    <property type="molecule type" value="Genomic_DNA"/>
</dbReference>
<feature type="transmembrane region" description="Helical" evidence="8">
    <location>
        <begin position="6"/>
        <end position="26"/>
    </location>
</feature>
<evidence type="ECO:0000256" key="2">
    <source>
        <dbReference type="ARBA" id="ARBA00009706"/>
    </source>
</evidence>
<evidence type="ECO:0000256" key="6">
    <source>
        <dbReference type="ARBA" id="ARBA00023180"/>
    </source>
</evidence>
<keyword evidence="3 8" id="KW-0812">Transmembrane</keyword>
<dbReference type="Pfam" id="PF10268">
    <property type="entry name" value="Tmemb_161AB"/>
    <property type="match status" value="1"/>
</dbReference>
<comment type="subcellular location">
    <subcellularLocation>
        <location evidence="1">Membrane</location>
        <topology evidence="1">Multi-pass membrane protein</topology>
    </subcellularLocation>
</comment>
<dbReference type="AlphaFoldDB" id="U5D9Y7"/>
<name>U5D9Y7_AMBTC</name>
<dbReference type="PANTHER" id="PTHR13624">
    <property type="entry name" value="RE42071P"/>
    <property type="match status" value="1"/>
</dbReference>
<proteinExistence type="inferred from homology"/>
<evidence type="ECO:0008006" key="11">
    <source>
        <dbReference type="Google" id="ProtNLM"/>
    </source>
</evidence>
<keyword evidence="5 8" id="KW-0472">Membrane</keyword>
<feature type="region of interest" description="Disordered" evidence="7">
    <location>
        <begin position="371"/>
        <end position="398"/>
    </location>
</feature>
<feature type="transmembrane region" description="Helical" evidence="8">
    <location>
        <begin position="207"/>
        <end position="226"/>
    </location>
</feature>